<feature type="transmembrane region" description="Helical" evidence="1">
    <location>
        <begin position="211"/>
        <end position="230"/>
    </location>
</feature>
<gene>
    <name evidence="2" type="ORF">ACFQ2O_13305</name>
</gene>
<dbReference type="Proteomes" id="UP001597094">
    <property type="component" value="Unassembled WGS sequence"/>
</dbReference>
<proteinExistence type="predicted"/>
<dbReference type="EMBL" id="JBHTLD010000121">
    <property type="protein sequence ID" value="MFD1187187.1"/>
    <property type="molecule type" value="Genomic_DNA"/>
</dbReference>
<keyword evidence="1" id="KW-0812">Transmembrane</keyword>
<feature type="transmembrane region" description="Helical" evidence="1">
    <location>
        <begin position="119"/>
        <end position="141"/>
    </location>
</feature>
<evidence type="ECO:0000256" key="1">
    <source>
        <dbReference type="SAM" id="Phobius"/>
    </source>
</evidence>
<keyword evidence="3" id="KW-1185">Reference proteome</keyword>
<keyword evidence="1" id="KW-0472">Membrane</keyword>
<sequence length="259" mass="29667">MKTPYFFMEAPPFTPPPSILDTIKNLWKFTLRPAPIKREHNVVEVKLPLIFQILLIELVVLTVLLLLLSYLYKAMGLQVQGKEQVWALVVNKPFLLLFVTFVLFAPLKEEIVFRLPLEYSGVFLVAALATFLFHYGPALIIRTQTSLPALLVILASITAFVVAFFKSKKLKGILSRLWTNHFTIVFYFFTLLFAGMHLLNYQDLNLPLYMLPLQVLPQFVGGIFLGYTRLRLGFGWCVGQHMFNNAVALFLLYGYLISN</sequence>
<protein>
    <recommendedName>
        <fullName evidence="4">CAAX prenyl protease-like protein</fullName>
    </recommendedName>
</protein>
<feature type="transmembrane region" description="Helical" evidence="1">
    <location>
        <begin position="147"/>
        <end position="165"/>
    </location>
</feature>
<comment type="caution">
    <text evidence="2">The sequence shown here is derived from an EMBL/GenBank/DDBJ whole genome shotgun (WGS) entry which is preliminary data.</text>
</comment>
<name>A0ABW3SRX3_9BACT</name>
<dbReference type="RefSeq" id="WP_377528389.1">
    <property type="nucleotide sequence ID" value="NZ_JBHTLD010000121.1"/>
</dbReference>
<feature type="non-terminal residue" evidence="2">
    <location>
        <position position="1"/>
    </location>
</feature>
<feature type="transmembrane region" description="Helical" evidence="1">
    <location>
        <begin position="177"/>
        <end position="199"/>
    </location>
</feature>
<keyword evidence="1" id="KW-1133">Transmembrane helix</keyword>
<evidence type="ECO:0000313" key="2">
    <source>
        <dbReference type="EMBL" id="MFD1187187.1"/>
    </source>
</evidence>
<feature type="transmembrane region" description="Helical" evidence="1">
    <location>
        <begin position="242"/>
        <end position="258"/>
    </location>
</feature>
<evidence type="ECO:0008006" key="4">
    <source>
        <dbReference type="Google" id="ProtNLM"/>
    </source>
</evidence>
<evidence type="ECO:0000313" key="3">
    <source>
        <dbReference type="Proteomes" id="UP001597094"/>
    </source>
</evidence>
<feature type="transmembrane region" description="Helical" evidence="1">
    <location>
        <begin position="47"/>
        <end position="72"/>
    </location>
</feature>
<accession>A0ABW3SRX3</accession>
<feature type="transmembrane region" description="Helical" evidence="1">
    <location>
        <begin position="84"/>
        <end position="107"/>
    </location>
</feature>
<organism evidence="2 3">
    <name type="scientific">Pontibacter rugosus</name>
    <dbReference type="NCBI Taxonomy" id="1745966"/>
    <lineage>
        <taxon>Bacteria</taxon>
        <taxon>Pseudomonadati</taxon>
        <taxon>Bacteroidota</taxon>
        <taxon>Cytophagia</taxon>
        <taxon>Cytophagales</taxon>
        <taxon>Hymenobacteraceae</taxon>
        <taxon>Pontibacter</taxon>
    </lineage>
</organism>
<reference evidence="3" key="1">
    <citation type="journal article" date="2019" name="Int. J. Syst. Evol. Microbiol.">
        <title>The Global Catalogue of Microorganisms (GCM) 10K type strain sequencing project: providing services to taxonomists for standard genome sequencing and annotation.</title>
        <authorList>
            <consortium name="The Broad Institute Genomics Platform"/>
            <consortium name="The Broad Institute Genome Sequencing Center for Infectious Disease"/>
            <person name="Wu L."/>
            <person name="Ma J."/>
        </authorList>
    </citation>
    <scope>NUCLEOTIDE SEQUENCE [LARGE SCALE GENOMIC DNA]</scope>
    <source>
        <strain evidence="3">JCM 31319</strain>
    </source>
</reference>